<evidence type="ECO:0000256" key="1">
    <source>
        <dbReference type="ARBA" id="ARBA00004141"/>
    </source>
</evidence>
<keyword evidence="8 10" id="KW-1133">Transmembrane helix</keyword>
<dbReference type="SUPFAM" id="SSF57850">
    <property type="entry name" value="RING/U-box"/>
    <property type="match status" value="2"/>
</dbReference>
<evidence type="ECO:0000256" key="6">
    <source>
        <dbReference type="ARBA" id="ARBA00022786"/>
    </source>
</evidence>
<dbReference type="InterPro" id="IPR013083">
    <property type="entry name" value="Znf_RING/FYVE/PHD"/>
</dbReference>
<gene>
    <name evidence="12" type="ORF">HPB51_026951</name>
</gene>
<dbReference type="PANTHER" id="PTHR46065">
    <property type="entry name" value="E3 UBIQUITIN-PROTEIN LIGASE MARCH 2/3 FAMILY MEMBER"/>
    <property type="match status" value="1"/>
</dbReference>
<keyword evidence="4" id="KW-0479">Metal-binding</keyword>
<dbReference type="Gene3D" id="3.30.40.10">
    <property type="entry name" value="Zinc/RING finger domain, C3HC4 (zinc finger)"/>
    <property type="match status" value="2"/>
</dbReference>
<dbReference type="AlphaFoldDB" id="A0A9J6D1N7"/>
<keyword evidence="2" id="KW-0808">Transferase</keyword>
<keyword evidence="6" id="KW-0833">Ubl conjugation pathway</keyword>
<sequence length="423" mass="47290">MRPFESNLIFSGRHPGSSAGCLNVTTSSTPLCRICHEGDQTECLVSLCKCSGNMGLLHVSCLEDCLNTQNVDHCEEVDDHNLQASVQLRLAKATGFLLNMRARNRALLVLHSRQRQTSRDFILQSTYGAASRIERPLAQNNEWKAPTFKEENCDSPFSPLSPPPKRHDATWRELFLDIESLPSRNLHGYFSPDTMRPFESNPTFSSSPPEYSASCLNVTTGSTPICRICHEGDQTECLVSLCKCSGNMGLLHVSCLEHCLNTQNVDHCEICHHRFATVAQATGIRQFFCWALHAGSLWRALGVLICFAVMTPLTVLTCFYCIQITSKQALEGRIMVFVSVVTLSGLFLTAYLCSFFYIVRLHYCDIALWQAQNSKRKTWVWRSAVPNYGQSRTPDGQQASSRKIVDVGAASFTETERAMQLIV</sequence>
<evidence type="ECO:0000256" key="2">
    <source>
        <dbReference type="ARBA" id="ARBA00022679"/>
    </source>
</evidence>
<evidence type="ECO:0000256" key="9">
    <source>
        <dbReference type="ARBA" id="ARBA00023136"/>
    </source>
</evidence>
<dbReference type="PROSITE" id="PS51292">
    <property type="entry name" value="ZF_RING_CH"/>
    <property type="match status" value="2"/>
</dbReference>
<evidence type="ECO:0000259" key="11">
    <source>
        <dbReference type="PROSITE" id="PS51292"/>
    </source>
</evidence>
<keyword evidence="7" id="KW-0862">Zinc</keyword>
<protein>
    <recommendedName>
        <fullName evidence="11">RING-CH-type domain-containing protein</fullName>
    </recommendedName>
</protein>
<comment type="subcellular location">
    <subcellularLocation>
        <location evidence="1">Membrane</location>
        <topology evidence="1">Multi-pass membrane protein</topology>
    </subcellularLocation>
</comment>
<evidence type="ECO:0000313" key="13">
    <source>
        <dbReference type="Proteomes" id="UP000821866"/>
    </source>
</evidence>
<dbReference type="Proteomes" id="UP000821866">
    <property type="component" value="Unassembled WGS sequence"/>
</dbReference>
<evidence type="ECO:0000256" key="8">
    <source>
        <dbReference type="ARBA" id="ARBA00022989"/>
    </source>
</evidence>
<dbReference type="GO" id="GO:0016567">
    <property type="term" value="P:protein ubiquitination"/>
    <property type="evidence" value="ECO:0007669"/>
    <property type="project" value="TreeGrafter"/>
</dbReference>
<organism evidence="12 13">
    <name type="scientific">Rhipicephalus microplus</name>
    <name type="common">Cattle tick</name>
    <name type="synonym">Boophilus microplus</name>
    <dbReference type="NCBI Taxonomy" id="6941"/>
    <lineage>
        <taxon>Eukaryota</taxon>
        <taxon>Metazoa</taxon>
        <taxon>Ecdysozoa</taxon>
        <taxon>Arthropoda</taxon>
        <taxon>Chelicerata</taxon>
        <taxon>Arachnida</taxon>
        <taxon>Acari</taxon>
        <taxon>Parasitiformes</taxon>
        <taxon>Ixodida</taxon>
        <taxon>Ixodoidea</taxon>
        <taxon>Ixodidae</taxon>
        <taxon>Rhipicephalinae</taxon>
        <taxon>Rhipicephalus</taxon>
        <taxon>Boophilus</taxon>
    </lineage>
</organism>
<keyword evidence="9 10" id="KW-0472">Membrane</keyword>
<dbReference type="VEuPathDB" id="VectorBase:LOC119161707"/>
<dbReference type="PANTHER" id="PTHR46065:SF3">
    <property type="entry name" value="FI20425P1"/>
    <property type="match status" value="1"/>
</dbReference>
<dbReference type="GO" id="GO:0016020">
    <property type="term" value="C:membrane"/>
    <property type="evidence" value="ECO:0007669"/>
    <property type="project" value="UniProtKB-SubCell"/>
</dbReference>
<feature type="transmembrane region" description="Helical" evidence="10">
    <location>
        <begin position="334"/>
        <end position="358"/>
    </location>
</feature>
<evidence type="ECO:0000256" key="10">
    <source>
        <dbReference type="SAM" id="Phobius"/>
    </source>
</evidence>
<keyword evidence="13" id="KW-1185">Reference proteome</keyword>
<dbReference type="SMART" id="SM00744">
    <property type="entry name" value="RINGv"/>
    <property type="match status" value="2"/>
</dbReference>
<feature type="domain" description="RING-CH-type" evidence="11">
    <location>
        <begin position="218"/>
        <end position="278"/>
    </location>
</feature>
<evidence type="ECO:0000256" key="7">
    <source>
        <dbReference type="ARBA" id="ARBA00022833"/>
    </source>
</evidence>
<dbReference type="VEuPathDB" id="VectorBase:LOC119183668"/>
<comment type="caution">
    <text evidence="12">The sequence shown here is derived from an EMBL/GenBank/DDBJ whole genome shotgun (WGS) entry which is preliminary data.</text>
</comment>
<evidence type="ECO:0000256" key="5">
    <source>
        <dbReference type="ARBA" id="ARBA00022771"/>
    </source>
</evidence>
<feature type="transmembrane region" description="Helical" evidence="10">
    <location>
        <begin position="297"/>
        <end position="322"/>
    </location>
</feature>
<name>A0A9J6D1N7_RHIMP</name>
<dbReference type="GO" id="GO:0008270">
    <property type="term" value="F:zinc ion binding"/>
    <property type="evidence" value="ECO:0007669"/>
    <property type="project" value="UniProtKB-KW"/>
</dbReference>
<evidence type="ECO:0000313" key="12">
    <source>
        <dbReference type="EMBL" id="KAH7977196.1"/>
    </source>
</evidence>
<dbReference type="Pfam" id="PF12906">
    <property type="entry name" value="RINGv"/>
    <property type="match status" value="2"/>
</dbReference>
<keyword evidence="5" id="KW-0863">Zinc-finger</keyword>
<dbReference type="InterPro" id="IPR011016">
    <property type="entry name" value="Znf_RING-CH"/>
</dbReference>
<reference evidence="12" key="1">
    <citation type="journal article" date="2020" name="Cell">
        <title>Large-Scale Comparative Analyses of Tick Genomes Elucidate Their Genetic Diversity and Vector Capacities.</title>
        <authorList>
            <consortium name="Tick Genome and Microbiome Consortium (TIGMIC)"/>
            <person name="Jia N."/>
            <person name="Wang J."/>
            <person name="Shi W."/>
            <person name="Du L."/>
            <person name="Sun Y."/>
            <person name="Zhan W."/>
            <person name="Jiang J.F."/>
            <person name="Wang Q."/>
            <person name="Zhang B."/>
            <person name="Ji P."/>
            <person name="Bell-Sakyi L."/>
            <person name="Cui X.M."/>
            <person name="Yuan T.T."/>
            <person name="Jiang B.G."/>
            <person name="Yang W.F."/>
            <person name="Lam T.T."/>
            <person name="Chang Q.C."/>
            <person name="Ding S.J."/>
            <person name="Wang X.J."/>
            <person name="Zhu J.G."/>
            <person name="Ruan X.D."/>
            <person name="Zhao L."/>
            <person name="Wei J.T."/>
            <person name="Ye R.Z."/>
            <person name="Que T.C."/>
            <person name="Du C.H."/>
            <person name="Zhou Y.H."/>
            <person name="Cheng J.X."/>
            <person name="Dai P.F."/>
            <person name="Guo W.B."/>
            <person name="Han X.H."/>
            <person name="Huang E.J."/>
            <person name="Li L.F."/>
            <person name="Wei W."/>
            <person name="Gao Y.C."/>
            <person name="Liu J.Z."/>
            <person name="Shao H.Z."/>
            <person name="Wang X."/>
            <person name="Wang C.C."/>
            <person name="Yang T.C."/>
            <person name="Huo Q.B."/>
            <person name="Li W."/>
            <person name="Chen H.Y."/>
            <person name="Chen S.E."/>
            <person name="Zhou L.G."/>
            <person name="Ni X.B."/>
            <person name="Tian J.H."/>
            <person name="Sheng Y."/>
            <person name="Liu T."/>
            <person name="Pan Y.S."/>
            <person name="Xia L.Y."/>
            <person name="Li J."/>
            <person name="Zhao F."/>
            <person name="Cao W.C."/>
        </authorList>
    </citation>
    <scope>NUCLEOTIDE SEQUENCE</scope>
    <source>
        <strain evidence="12">Rmic-2018</strain>
    </source>
</reference>
<proteinExistence type="predicted"/>
<evidence type="ECO:0000256" key="3">
    <source>
        <dbReference type="ARBA" id="ARBA00022692"/>
    </source>
</evidence>
<reference evidence="12" key="2">
    <citation type="submission" date="2021-09" db="EMBL/GenBank/DDBJ databases">
        <authorList>
            <person name="Jia N."/>
            <person name="Wang J."/>
            <person name="Shi W."/>
            <person name="Du L."/>
            <person name="Sun Y."/>
            <person name="Zhan W."/>
            <person name="Jiang J."/>
            <person name="Wang Q."/>
            <person name="Zhang B."/>
            <person name="Ji P."/>
            <person name="Sakyi L.B."/>
            <person name="Cui X."/>
            <person name="Yuan T."/>
            <person name="Jiang B."/>
            <person name="Yang W."/>
            <person name="Lam T.T.-Y."/>
            <person name="Chang Q."/>
            <person name="Ding S."/>
            <person name="Wang X."/>
            <person name="Zhu J."/>
            <person name="Ruan X."/>
            <person name="Zhao L."/>
            <person name="Wei J."/>
            <person name="Que T."/>
            <person name="Du C."/>
            <person name="Cheng J."/>
            <person name="Dai P."/>
            <person name="Han X."/>
            <person name="Huang E."/>
            <person name="Gao Y."/>
            <person name="Liu J."/>
            <person name="Shao H."/>
            <person name="Ye R."/>
            <person name="Li L."/>
            <person name="Wei W."/>
            <person name="Wang X."/>
            <person name="Wang C."/>
            <person name="Huo Q."/>
            <person name="Li W."/>
            <person name="Guo W."/>
            <person name="Chen H."/>
            <person name="Chen S."/>
            <person name="Zhou L."/>
            <person name="Zhou L."/>
            <person name="Ni X."/>
            <person name="Tian J."/>
            <person name="Zhou Y."/>
            <person name="Sheng Y."/>
            <person name="Liu T."/>
            <person name="Pan Y."/>
            <person name="Xia L."/>
            <person name="Li J."/>
            <person name="Zhao F."/>
            <person name="Cao W."/>
        </authorList>
    </citation>
    <scope>NUCLEOTIDE SEQUENCE</scope>
    <source>
        <strain evidence="12">Rmic-2018</strain>
        <tissue evidence="12">Larvae</tissue>
    </source>
</reference>
<keyword evidence="3 10" id="KW-0812">Transmembrane</keyword>
<evidence type="ECO:0000256" key="4">
    <source>
        <dbReference type="ARBA" id="ARBA00022723"/>
    </source>
</evidence>
<dbReference type="GO" id="GO:0004842">
    <property type="term" value="F:ubiquitin-protein transferase activity"/>
    <property type="evidence" value="ECO:0007669"/>
    <property type="project" value="TreeGrafter"/>
</dbReference>
<feature type="domain" description="RING-CH-type" evidence="11">
    <location>
        <begin position="24"/>
        <end position="75"/>
    </location>
</feature>
<dbReference type="EMBL" id="JABSTU010002415">
    <property type="protein sequence ID" value="KAH7977196.1"/>
    <property type="molecule type" value="Genomic_DNA"/>
</dbReference>
<accession>A0A9J6D1N7</accession>